<accession>A0AAD2GX71</accession>
<keyword evidence="4" id="KW-1185">Reference proteome</keyword>
<feature type="region of interest" description="Disordered" evidence="1">
    <location>
        <begin position="1"/>
        <end position="20"/>
    </location>
</feature>
<dbReference type="PROSITE" id="PS50191">
    <property type="entry name" value="CRAL_TRIO"/>
    <property type="match status" value="1"/>
</dbReference>
<reference evidence="3" key="1">
    <citation type="submission" date="2023-11" db="EMBL/GenBank/DDBJ databases">
        <authorList>
            <person name="De Vega J J."/>
            <person name="De Vega J J."/>
        </authorList>
    </citation>
    <scope>NUCLEOTIDE SEQUENCE</scope>
</reference>
<gene>
    <name evidence="3" type="ORF">MYCIT1_LOCUS3553</name>
</gene>
<dbReference type="SMART" id="SM00516">
    <property type="entry name" value="SEC14"/>
    <property type="match status" value="1"/>
</dbReference>
<dbReference type="PANTHER" id="PTHR45657">
    <property type="entry name" value="CRAL-TRIO DOMAIN-CONTAINING PROTEIN YKL091C-RELATED"/>
    <property type="match status" value="1"/>
</dbReference>
<dbReference type="EMBL" id="CAVNYO010000045">
    <property type="protein sequence ID" value="CAK5263852.1"/>
    <property type="molecule type" value="Genomic_DNA"/>
</dbReference>
<evidence type="ECO:0000256" key="1">
    <source>
        <dbReference type="SAM" id="MobiDB-lite"/>
    </source>
</evidence>
<dbReference type="SUPFAM" id="SSF46938">
    <property type="entry name" value="CRAL/TRIO N-terminal domain"/>
    <property type="match status" value="1"/>
</dbReference>
<dbReference type="SUPFAM" id="SSF52087">
    <property type="entry name" value="CRAL/TRIO domain"/>
    <property type="match status" value="1"/>
</dbReference>
<dbReference type="SMART" id="SM01100">
    <property type="entry name" value="CRAL_TRIO_N"/>
    <property type="match status" value="1"/>
</dbReference>
<dbReference type="InterPro" id="IPR011074">
    <property type="entry name" value="CRAL/TRIO_N_dom"/>
</dbReference>
<proteinExistence type="predicted"/>
<organism evidence="3 4">
    <name type="scientific">Mycena citricolor</name>
    <dbReference type="NCBI Taxonomy" id="2018698"/>
    <lineage>
        <taxon>Eukaryota</taxon>
        <taxon>Fungi</taxon>
        <taxon>Dikarya</taxon>
        <taxon>Basidiomycota</taxon>
        <taxon>Agaricomycotina</taxon>
        <taxon>Agaricomycetes</taxon>
        <taxon>Agaricomycetidae</taxon>
        <taxon>Agaricales</taxon>
        <taxon>Marasmiineae</taxon>
        <taxon>Mycenaceae</taxon>
        <taxon>Mycena</taxon>
    </lineage>
</organism>
<dbReference type="Pfam" id="PF00650">
    <property type="entry name" value="CRAL_TRIO"/>
    <property type="match status" value="1"/>
</dbReference>
<dbReference type="Proteomes" id="UP001295794">
    <property type="component" value="Unassembled WGS sequence"/>
</dbReference>
<dbReference type="InterPro" id="IPR036865">
    <property type="entry name" value="CRAL-TRIO_dom_sf"/>
</dbReference>
<dbReference type="Gene3D" id="1.10.8.20">
    <property type="entry name" value="N-terminal domain of phosphatidylinositol transfer protein sec14p"/>
    <property type="match status" value="1"/>
</dbReference>
<comment type="caution">
    <text evidence="3">The sequence shown here is derived from an EMBL/GenBank/DDBJ whole genome shotgun (WGS) entry which is preliminary data.</text>
</comment>
<dbReference type="Pfam" id="PF03765">
    <property type="entry name" value="CRAL_TRIO_N"/>
    <property type="match status" value="1"/>
</dbReference>
<sequence length="349" mass="39288">MSDAIPSTSQTPSNPHLGNLTPEQALKYTEFKSLCEKEGVYEPGKTRPSLTEGTLIRYLRARKYDPAEALHQLKDTEAWRKANKLDELYDSFDVNAYEDGRKVYHQWTGRRDLTGRPLYVYEISTIKDNMAAFERSSKIAAVPATDGSAPIPGKLRVLFALYENMSEYVLPLANAVPTRPNRDEPVFTTTHIVDLSNMSLMQYWNLKSHMQAASTLASAHYPETLERMFMVGTPSFFPTVWGWIKRWFDPVTTSKIFILSADEVKPTLLQHIRSEDIPKKYGGTLDWAFGDSPKVDEEIVKTAKGLSAENPLRGPVRWVKQADGTAKVVARGVADGKERNEVVAECSHT</sequence>
<dbReference type="CDD" id="cd00170">
    <property type="entry name" value="SEC14"/>
    <property type="match status" value="1"/>
</dbReference>
<dbReference type="Gene3D" id="3.40.525.10">
    <property type="entry name" value="CRAL-TRIO lipid binding domain"/>
    <property type="match status" value="1"/>
</dbReference>
<evidence type="ECO:0000259" key="2">
    <source>
        <dbReference type="PROSITE" id="PS50191"/>
    </source>
</evidence>
<feature type="compositionally biased region" description="Polar residues" evidence="1">
    <location>
        <begin position="1"/>
        <end position="16"/>
    </location>
</feature>
<dbReference type="InterPro" id="IPR036273">
    <property type="entry name" value="CRAL/TRIO_N_dom_sf"/>
</dbReference>
<dbReference type="AlphaFoldDB" id="A0AAD2GX71"/>
<name>A0AAD2GX71_9AGAR</name>
<dbReference type="InterPro" id="IPR051026">
    <property type="entry name" value="PI/PC_transfer"/>
</dbReference>
<dbReference type="PANTHER" id="PTHR45657:SF3">
    <property type="entry name" value="TRANSPORTER, PUTATIVE (AFU_ORTHOLOGUE AFUA_5G09260)-RELATED"/>
    <property type="match status" value="1"/>
</dbReference>
<feature type="domain" description="CRAL-TRIO" evidence="2">
    <location>
        <begin position="107"/>
        <end position="289"/>
    </location>
</feature>
<evidence type="ECO:0000313" key="4">
    <source>
        <dbReference type="Proteomes" id="UP001295794"/>
    </source>
</evidence>
<protein>
    <recommendedName>
        <fullName evidence="2">CRAL-TRIO domain-containing protein</fullName>
    </recommendedName>
</protein>
<dbReference type="InterPro" id="IPR001251">
    <property type="entry name" value="CRAL-TRIO_dom"/>
</dbReference>
<evidence type="ECO:0000313" key="3">
    <source>
        <dbReference type="EMBL" id="CAK5263852.1"/>
    </source>
</evidence>